<sequence length="285" mass="31771">MPKICQEISEVCFLFILVSILLALVFTFCCSPIGCPRATQVQRERALIEAPLPFSPPSAVRVPIAVRRVGMRERRQVDNYWGIPSNDPSSFRIVSVYANSARALPENGTIYTYPPPLFLGEGHIDSLPLQFPTPPPFRLRVHVSTWRYRARSIAETFQEGAIFRLNRFVWRGPRLEMTANVLLAVAFGSSINFLVDPEDISLDPPPQPAVPPPPPQPAAPYAPLVARRDLNKRSPPVRVDNGPSLCQQYAGQPAEGPEIKGQLEKPPLKLNLDPLPPHHLQLEMV</sequence>
<keyword evidence="3" id="KW-1185">Reference proteome</keyword>
<keyword evidence="2" id="KW-0812">Transmembrane</keyword>
<evidence type="ECO:0000256" key="1">
    <source>
        <dbReference type="SAM" id="MobiDB-lite"/>
    </source>
</evidence>
<evidence type="ECO:0000313" key="4">
    <source>
        <dbReference type="WBParaSite" id="Gr19_v10_g16096.t1"/>
    </source>
</evidence>
<protein>
    <submittedName>
        <fullName evidence="4">Uncharacterized protein</fullName>
    </submittedName>
</protein>
<keyword evidence="2" id="KW-0472">Membrane</keyword>
<proteinExistence type="predicted"/>
<feature type="region of interest" description="Disordered" evidence="1">
    <location>
        <begin position="202"/>
        <end position="221"/>
    </location>
</feature>
<name>A0A914HCI6_GLORO</name>
<dbReference type="WBParaSite" id="Gr19_v10_g16096.t1">
    <property type="protein sequence ID" value="Gr19_v10_g16096.t1"/>
    <property type="gene ID" value="Gr19_v10_g16096"/>
</dbReference>
<feature type="region of interest" description="Disordered" evidence="1">
    <location>
        <begin position="233"/>
        <end position="262"/>
    </location>
</feature>
<keyword evidence="2" id="KW-1133">Transmembrane helix</keyword>
<evidence type="ECO:0000256" key="2">
    <source>
        <dbReference type="SAM" id="Phobius"/>
    </source>
</evidence>
<feature type="transmembrane region" description="Helical" evidence="2">
    <location>
        <begin position="12"/>
        <end position="34"/>
    </location>
</feature>
<dbReference type="AlphaFoldDB" id="A0A914HCI6"/>
<evidence type="ECO:0000313" key="3">
    <source>
        <dbReference type="Proteomes" id="UP000887572"/>
    </source>
</evidence>
<feature type="compositionally biased region" description="Pro residues" evidence="1">
    <location>
        <begin position="203"/>
        <end position="220"/>
    </location>
</feature>
<dbReference type="Proteomes" id="UP000887572">
    <property type="component" value="Unplaced"/>
</dbReference>
<reference evidence="4" key="1">
    <citation type="submission" date="2022-11" db="UniProtKB">
        <authorList>
            <consortium name="WormBaseParasite"/>
        </authorList>
    </citation>
    <scope>IDENTIFICATION</scope>
</reference>
<accession>A0A914HCI6</accession>
<organism evidence="3 4">
    <name type="scientific">Globodera rostochiensis</name>
    <name type="common">Golden nematode worm</name>
    <name type="synonym">Heterodera rostochiensis</name>
    <dbReference type="NCBI Taxonomy" id="31243"/>
    <lineage>
        <taxon>Eukaryota</taxon>
        <taxon>Metazoa</taxon>
        <taxon>Ecdysozoa</taxon>
        <taxon>Nematoda</taxon>
        <taxon>Chromadorea</taxon>
        <taxon>Rhabditida</taxon>
        <taxon>Tylenchina</taxon>
        <taxon>Tylenchomorpha</taxon>
        <taxon>Tylenchoidea</taxon>
        <taxon>Heteroderidae</taxon>
        <taxon>Heteroderinae</taxon>
        <taxon>Globodera</taxon>
    </lineage>
</organism>